<proteinExistence type="predicted"/>
<evidence type="ECO:0000256" key="1">
    <source>
        <dbReference type="SAM" id="MobiDB-lite"/>
    </source>
</evidence>
<feature type="compositionally biased region" description="Polar residues" evidence="1">
    <location>
        <begin position="55"/>
        <end position="64"/>
    </location>
</feature>
<reference evidence="2" key="1">
    <citation type="journal article" date="2019" name="bioRxiv">
        <title>The Genome of the Zebra Mussel, Dreissena polymorpha: A Resource for Invasive Species Research.</title>
        <authorList>
            <person name="McCartney M.A."/>
            <person name="Auch B."/>
            <person name="Kono T."/>
            <person name="Mallez S."/>
            <person name="Zhang Y."/>
            <person name="Obille A."/>
            <person name="Becker A."/>
            <person name="Abrahante J.E."/>
            <person name="Garbe J."/>
            <person name="Badalamenti J.P."/>
            <person name="Herman A."/>
            <person name="Mangelson H."/>
            <person name="Liachko I."/>
            <person name="Sullivan S."/>
            <person name="Sone E.D."/>
            <person name="Koren S."/>
            <person name="Silverstein K.A.T."/>
            <person name="Beckman K.B."/>
            <person name="Gohl D.M."/>
        </authorList>
    </citation>
    <scope>NUCLEOTIDE SEQUENCE</scope>
    <source>
        <strain evidence="2">Duluth1</strain>
        <tissue evidence="2">Whole animal</tissue>
    </source>
</reference>
<feature type="region of interest" description="Disordered" evidence="1">
    <location>
        <begin position="53"/>
        <end position="79"/>
    </location>
</feature>
<gene>
    <name evidence="2" type="ORF">DPMN_111133</name>
</gene>
<dbReference type="AlphaFoldDB" id="A0A9D4KEA1"/>
<dbReference type="EMBL" id="JAIWYP010000004">
    <property type="protein sequence ID" value="KAH3837732.1"/>
    <property type="molecule type" value="Genomic_DNA"/>
</dbReference>
<protein>
    <submittedName>
        <fullName evidence="2">Uncharacterized protein</fullName>
    </submittedName>
</protein>
<evidence type="ECO:0000313" key="2">
    <source>
        <dbReference type="EMBL" id="KAH3837732.1"/>
    </source>
</evidence>
<evidence type="ECO:0000313" key="3">
    <source>
        <dbReference type="Proteomes" id="UP000828390"/>
    </source>
</evidence>
<keyword evidence="3" id="KW-1185">Reference proteome</keyword>
<comment type="caution">
    <text evidence="2">The sequence shown here is derived from an EMBL/GenBank/DDBJ whole genome shotgun (WGS) entry which is preliminary data.</text>
</comment>
<dbReference type="Proteomes" id="UP000828390">
    <property type="component" value="Unassembled WGS sequence"/>
</dbReference>
<accession>A0A9D4KEA1</accession>
<reference evidence="2" key="2">
    <citation type="submission" date="2020-11" db="EMBL/GenBank/DDBJ databases">
        <authorList>
            <person name="McCartney M.A."/>
            <person name="Auch B."/>
            <person name="Kono T."/>
            <person name="Mallez S."/>
            <person name="Becker A."/>
            <person name="Gohl D.M."/>
            <person name="Silverstein K.A.T."/>
            <person name="Koren S."/>
            <person name="Bechman K.B."/>
            <person name="Herman A."/>
            <person name="Abrahante J.E."/>
            <person name="Garbe J."/>
        </authorList>
    </citation>
    <scope>NUCLEOTIDE SEQUENCE</scope>
    <source>
        <strain evidence="2">Duluth1</strain>
        <tissue evidence="2">Whole animal</tissue>
    </source>
</reference>
<organism evidence="2 3">
    <name type="scientific">Dreissena polymorpha</name>
    <name type="common">Zebra mussel</name>
    <name type="synonym">Mytilus polymorpha</name>
    <dbReference type="NCBI Taxonomy" id="45954"/>
    <lineage>
        <taxon>Eukaryota</taxon>
        <taxon>Metazoa</taxon>
        <taxon>Spiralia</taxon>
        <taxon>Lophotrochozoa</taxon>
        <taxon>Mollusca</taxon>
        <taxon>Bivalvia</taxon>
        <taxon>Autobranchia</taxon>
        <taxon>Heteroconchia</taxon>
        <taxon>Euheterodonta</taxon>
        <taxon>Imparidentia</taxon>
        <taxon>Neoheterodontei</taxon>
        <taxon>Myida</taxon>
        <taxon>Dreissenoidea</taxon>
        <taxon>Dreissenidae</taxon>
        <taxon>Dreissena</taxon>
    </lineage>
</organism>
<name>A0A9D4KEA1_DREPO</name>
<sequence>MVLGVKVQHVWCVGLGYNRHGTWGGGTTGKLCGIRVQQAEYRRWSGGKTGMVQGSGYNSHSSWDGGTTGGVSGVGVQQA</sequence>